<dbReference type="PANTHER" id="PTHR46292:SF2">
    <property type="entry name" value="COILED-COIL DOMAIN-CONTAINING PROTEIN 102B"/>
    <property type="match status" value="1"/>
</dbReference>
<evidence type="ECO:0000313" key="5">
    <source>
        <dbReference type="RefSeq" id="XP_030068527.1"/>
    </source>
</evidence>
<keyword evidence="4" id="KW-1185">Reference proteome</keyword>
<reference evidence="5" key="1">
    <citation type="submission" date="2025-08" db="UniProtKB">
        <authorList>
            <consortium name="RefSeq"/>
        </authorList>
    </citation>
    <scope>IDENTIFICATION</scope>
</reference>
<dbReference type="PANTHER" id="PTHR46292">
    <property type="entry name" value="COILED-COIL DOMAIN-CONTAINING PROTEIN 102A"/>
    <property type="match status" value="1"/>
</dbReference>
<sequence>MNLESVSDLREGTHDSGTQESSSRQNSELVGACLQPEDICVLNLPAHRLHSYSLQHPCVYLGDSSDWETSAVLRARELEEIKARATQMEKTMRWWSDCTANWREKWSKVRTERNKAREEIRELRLKLEMVMKELSALKKEKQDLINEKELLKAEITWKRKIDFLETCHKEQIFQRGSPQEMSVNNVIKNKQIPSIRETSRTDMDITENPLTENQDMRCQLELPDLFSKGVSHISLESMKLRLDSVVQPLENELMKMSILQLHIDESPKTVQKEREVSNCTEMQIGMLASDLSQWSLKYEETSNSKQETVKQLERLQVENTAEWEKKEILGTENVELERENRRLKTQIGVLQELLATKNGLTTSTLETDFERAKNELLEKNKEITDLQHAYFKLKKQYQNKIEELIHANRRAEQHEGDVKKLRTRVEELKRDLAHAGDELDDSLNQIRKLQQSLEKETEAKDSLQVQVNHLQSRLKEVQKVSSVPNVNQQSICCSRDSPERVDEDEVVDSQFHRRHLKEQV</sequence>
<dbReference type="RefSeq" id="XP_030068527.1">
    <property type="nucleotide sequence ID" value="XM_030212667.1"/>
</dbReference>
<feature type="coiled-coil region" evidence="2">
    <location>
        <begin position="106"/>
        <end position="154"/>
    </location>
</feature>
<dbReference type="Proteomes" id="UP000515156">
    <property type="component" value="Chromosome 1"/>
</dbReference>
<feature type="region of interest" description="Disordered" evidence="3">
    <location>
        <begin position="1"/>
        <end position="28"/>
    </location>
</feature>
<protein>
    <submittedName>
        <fullName evidence="5">Coiled-coil domain-containing protein 102B isoform X2</fullName>
    </submittedName>
</protein>
<accession>A0A6P7YME7</accession>
<dbReference type="CTD" id="79839"/>
<dbReference type="OrthoDB" id="5984396at2759"/>
<evidence type="ECO:0000256" key="2">
    <source>
        <dbReference type="SAM" id="Coils"/>
    </source>
</evidence>
<proteinExistence type="predicted"/>
<organism evidence="4 5">
    <name type="scientific">Microcaecilia unicolor</name>
    <dbReference type="NCBI Taxonomy" id="1415580"/>
    <lineage>
        <taxon>Eukaryota</taxon>
        <taxon>Metazoa</taxon>
        <taxon>Chordata</taxon>
        <taxon>Craniata</taxon>
        <taxon>Vertebrata</taxon>
        <taxon>Euteleostomi</taxon>
        <taxon>Amphibia</taxon>
        <taxon>Gymnophiona</taxon>
        <taxon>Siphonopidae</taxon>
        <taxon>Microcaecilia</taxon>
    </lineage>
</organism>
<dbReference type="InParanoid" id="A0A6P7YME7"/>
<feature type="compositionally biased region" description="Polar residues" evidence="3">
    <location>
        <begin position="15"/>
        <end position="28"/>
    </location>
</feature>
<evidence type="ECO:0000256" key="3">
    <source>
        <dbReference type="SAM" id="MobiDB-lite"/>
    </source>
</evidence>
<evidence type="ECO:0000313" key="4">
    <source>
        <dbReference type="Proteomes" id="UP000515156"/>
    </source>
</evidence>
<gene>
    <name evidence="5" type="primary">CCDC102B</name>
</gene>
<dbReference type="GeneID" id="115476337"/>
<dbReference type="AlphaFoldDB" id="A0A6P7YME7"/>
<evidence type="ECO:0000256" key="1">
    <source>
        <dbReference type="ARBA" id="ARBA00023054"/>
    </source>
</evidence>
<dbReference type="FunCoup" id="A0A6P7YME7">
    <property type="interactions" value="153"/>
</dbReference>
<name>A0A6P7YME7_9AMPH</name>
<keyword evidence="1 2" id="KW-0175">Coiled coil</keyword>
<feature type="coiled-coil region" evidence="2">
    <location>
        <begin position="298"/>
        <end position="480"/>
    </location>
</feature>